<dbReference type="SMART" id="SM00698">
    <property type="entry name" value="MORN"/>
    <property type="match status" value="8"/>
</dbReference>
<feature type="compositionally biased region" description="Low complexity" evidence="3">
    <location>
        <begin position="35"/>
        <end position="48"/>
    </location>
</feature>
<gene>
    <name evidence="5" type="primary">Contig1426.g1563</name>
    <name evidence="5" type="ORF">STYLEM_3700</name>
</gene>
<proteinExistence type="predicted"/>
<dbReference type="OrthoDB" id="248923at2759"/>
<evidence type="ECO:0000256" key="1">
    <source>
        <dbReference type="ARBA" id="ARBA00022737"/>
    </source>
</evidence>
<keyword evidence="2" id="KW-0175">Coiled coil</keyword>
<dbReference type="InterPro" id="IPR000719">
    <property type="entry name" value="Prot_kinase_dom"/>
</dbReference>
<feature type="domain" description="Protein kinase" evidence="4">
    <location>
        <begin position="56"/>
        <end position="319"/>
    </location>
</feature>
<dbReference type="GO" id="GO:0005524">
    <property type="term" value="F:ATP binding"/>
    <property type="evidence" value="ECO:0007669"/>
    <property type="project" value="InterPro"/>
</dbReference>
<evidence type="ECO:0000313" key="5">
    <source>
        <dbReference type="EMBL" id="CDW74718.1"/>
    </source>
</evidence>
<reference evidence="5 6" key="1">
    <citation type="submission" date="2014-06" db="EMBL/GenBank/DDBJ databases">
        <authorList>
            <person name="Swart Estienne"/>
        </authorList>
    </citation>
    <scope>NUCLEOTIDE SEQUENCE [LARGE SCALE GENOMIC DNA]</scope>
    <source>
        <strain evidence="5 6">130c</strain>
    </source>
</reference>
<dbReference type="PANTHER" id="PTHR43215:SF14">
    <property type="entry name" value="RADIAL SPOKE HEAD 1 HOMOLOG"/>
    <property type="match status" value="1"/>
</dbReference>
<dbReference type="GO" id="GO:0005829">
    <property type="term" value="C:cytosol"/>
    <property type="evidence" value="ECO:0007669"/>
    <property type="project" value="TreeGrafter"/>
</dbReference>
<keyword evidence="6" id="KW-1185">Reference proteome</keyword>
<feature type="compositionally biased region" description="Basic and acidic residues" evidence="3">
    <location>
        <begin position="594"/>
        <end position="605"/>
    </location>
</feature>
<feature type="compositionally biased region" description="Low complexity" evidence="3">
    <location>
        <begin position="606"/>
        <end position="621"/>
    </location>
</feature>
<dbReference type="PANTHER" id="PTHR43215">
    <property type="entry name" value="RADIAL SPOKE HEAD 1 HOMOLOG"/>
    <property type="match status" value="1"/>
</dbReference>
<dbReference type="Gene3D" id="2.20.110.10">
    <property type="entry name" value="Histone H3 K4-specific methyltransferase SET7/9 N-terminal domain"/>
    <property type="match status" value="4"/>
</dbReference>
<feature type="compositionally biased region" description="Polar residues" evidence="3">
    <location>
        <begin position="668"/>
        <end position="692"/>
    </location>
</feature>
<feature type="compositionally biased region" description="Polar residues" evidence="3">
    <location>
        <begin position="1"/>
        <end position="13"/>
    </location>
</feature>
<evidence type="ECO:0000256" key="3">
    <source>
        <dbReference type="SAM" id="MobiDB-lite"/>
    </source>
</evidence>
<accession>A0A077ZZT1</accession>
<feature type="region of interest" description="Disordered" evidence="3">
    <location>
        <begin position="668"/>
        <end position="700"/>
    </location>
</feature>
<keyword evidence="1" id="KW-0677">Repeat</keyword>
<dbReference type="Pfam" id="PF02493">
    <property type="entry name" value="MORN"/>
    <property type="match status" value="9"/>
</dbReference>
<sequence>MKKQEQQTTSYSKNNKDSFPKQKSGGKRGKEDQGNSSNESSSNMTSSHNNRHFKQRPILYPAESDNYDILYSEEGDGEILVEKSPDQKELQLITCIDISTLYKEKRTKAIDIAKEFQKLQHPNLLSILEEFKLLDNSGTLLFKTEAPDHIAGWKSYCKKKFTTEEMLCIFKQLCRGLSYMHEKGLVHRDVHPTRIHSSKGLMKFNMIGMPYNYKKLLKKDNFCGHVNYSAPELILEKVNFTPKVDVWSLGCCLYYLCTKKDPFEGRSPQEIKQNVMSGKLERYPTKIEPILKTLINKCLEKDENNRLDANQMMEFQDQVETSHFGEIISTKLIQQSHEQYIISCDDKSRNFDKNQQAEMFQASQNFQKYQNPQFFYGRNYQFNYDQGYQGYEEQSPAPHKINYDYYDEKGSYAGSQNRSGTGGHQQYLDQQYSSHATSNYQSNSQPSRKTQLSQNYAQYKQYNKKSGEESNYGAYTRGRGISSNQSQQQSNNQKNFNNQMKVQNDQIEQQYHNYNKQNQRQFEQSIDKRTESIIQNNNQNTVKESPSDLKVQELHLDNDQKQLNQSPIQSTPESQQTQNHYNLTQTNLSKFNEQFKEQDTQKQDNKTQSQNQKQQNPSNNQVIEREEINQNLNAQVINTNDDQAAIPDSIFSNDFFKFERNSNSEIVTDCNEYNSDPNKESNVTQENPSSNESRNDPNKDEIENIVVQMVDVSQRVKNQLHYFDGTKYVGEVMRHGSGMYYDQDGSIYDGEWYEDQKSGRGKMLFPDGSFYDGQWSGDKMHGQGIYISSTRDRFEGSFSYGLKVGYGTMQYYNGNSFSGQWRNDQIQGKGQFVFKNGNHYDGNFMNGLFEGYGTMLFVGIGTYKGMFIAGNLNGQGRFEYLDSSIYEGNWKENKKFGTGQMVESDGVSVYNGEWLNDQKHGKGIFLQKGNCLIEGVWTQGVLTEMIQFKYLQ</sequence>
<protein>
    <submittedName>
        <fullName evidence="5">Phosphatidylinositol-4-phosphate 5</fullName>
    </submittedName>
</protein>
<dbReference type="InParanoid" id="A0A077ZZT1"/>
<name>A0A077ZZT1_STYLE</name>
<feature type="coiled-coil region" evidence="2">
    <location>
        <begin position="497"/>
        <end position="524"/>
    </location>
</feature>
<feature type="region of interest" description="Disordered" evidence="3">
    <location>
        <begin position="1"/>
        <end position="58"/>
    </location>
</feature>
<dbReference type="EMBL" id="CCKQ01003588">
    <property type="protein sequence ID" value="CDW74718.1"/>
    <property type="molecule type" value="Genomic_DNA"/>
</dbReference>
<dbReference type="Gene3D" id="1.10.510.10">
    <property type="entry name" value="Transferase(Phosphotransferase) domain 1"/>
    <property type="match status" value="1"/>
</dbReference>
<dbReference type="SUPFAM" id="SSF82185">
    <property type="entry name" value="Histone H3 K4-specific methyltransferase SET7/9 N-terminal domain"/>
    <property type="match status" value="2"/>
</dbReference>
<evidence type="ECO:0000259" key="4">
    <source>
        <dbReference type="PROSITE" id="PS50011"/>
    </source>
</evidence>
<dbReference type="Proteomes" id="UP000039865">
    <property type="component" value="Unassembled WGS sequence"/>
</dbReference>
<evidence type="ECO:0000313" key="6">
    <source>
        <dbReference type="Proteomes" id="UP000039865"/>
    </source>
</evidence>
<dbReference type="AlphaFoldDB" id="A0A077ZZT1"/>
<dbReference type="InterPro" id="IPR011009">
    <property type="entry name" value="Kinase-like_dom_sf"/>
</dbReference>
<feature type="compositionally biased region" description="Low complexity" evidence="3">
    <location>
        <begin position="482"/>
        <end position="493"/>
    </location>
</feature>
<organism evidence="5 6">
    <name type="scientific">Stylonychia lemnae</name>
    <name type="common">Ciliate</name>
    <dbReference type="NCBI Taxonomy" id="5949"/>
    <lineage>
        <taxon>Eukaryota</taxon>
        <taxon>Sar</taxon>
        <taxon>Alveolata</taxon>
        <taxon>Ciliophora</taxon>
        <taxon>Intramacronucleata</taxon>
        <taxon>Spirotrichea</taxon>
        <taxon>Stichotrichia</taxon>
        <taxon>Sporadotrichida</taxon>
        <taxon>Oxytrichidae</taxon>
        <taxon>Stylonychinae</taxon>
        <taxon>Stylonychia</taxon>
    </lineage>
</organism>
<dbReference type="GO" id="GO:0004672">
    <property type="term" value="F:protein kinase activity"/>
    <property type="evidence" value="ECO:0007669"/>
    <property type="project" value="InterPro"/>
</dbReference>
<dbReference type="SUPFAM" id="SSF56112">
    <property type="entry name" value="Protein kinase-like (PK-like)"/>
    <property type="match status" value="1"/>
</dbReference>
<dbReference type="Pfam" id="PF00069">
    <property type="entry name" value="Pkinase"/>
    <property type="match status" value="1"/>
</dbReference>
<dbReference type="PROSITE" id="PS50011">
    <property type="entry name" value="PROTEIN_KINASE_DOM"/>
    <property type="match status" value="1"/>
</dbReference>
<feature type="region of interest" description="Disordered" evidence="3">
    <location>
        <begin position="594"/>
        <end position="621"/>
    </location>
</feature>
<evidence type="ECO:0000256" key="2">
    <source>
        <dbReference type="SAM" id="Coils"/>
    </source>
</evidence>
<dbReference type="InterPro" id="IPR003409">
    <property type="entry name" value="MORN"/>
</dbReference>
<feature type="region of interest" description="Disordered" evidence="3">
    <location>
        <begin position="462"/>
        <end position="493"/>
    </location>
</feature>